<name>A0A7I7KRX3_9MYCO</name>
<dbReference type="KEGG" id="mcoo:MCOO_05290"/>
<gene>
    <name evidence="1" type="ORF">MCOO_05290</name>
</gene>
<keyword evidence="2" id="KW-1185">Reference proteome</keyword>
<sequence>MLALRKIAGQRRALCSTIPGDLQSVDVARPATMHAALRRAEEPGHQTRPATMHAALRRAEEPGHQTPPGDDARRTAQLCQYSMMRVSVGVIPDFRTALTVTLPALPEASSIWPLPR</sequence>
<organism evidence="1 2">
    <name type="scientific">Mycobacterium cookii</name>
    <dbReference type="NCBI Taxonomy" id="1775"/>
    <lineage>
        <taxon>Bacteria</taxon>
        <taxon>Bacillati</taxon>
        <taxon>Actinomycetota</taxon>
        <taxon>Actinomycetes</taxon>
        <taxon>Mycobacteriales</taxon>
        <taxon>Mycobacteriaceae</taxon>
        <taxon>Mycobacterium</taxon>
    </lineage>
</organism>
<protein>
    <submittedName>
        <fullName evidence="1">Uncharacterized protein</fullName>
    </submittedName>
</protein>
<accession>A0A7I7KRX3</accession>
<dbReference type="EMBL" id="AP022569">
    <property type="protein sequence ID" value="BBX44514.1"/>
    <property type="molecule type" value="Genomic_DNA"/>
</dbReference>
<dbReference type="Proteomes" id="UP000465866">
    <property type="component" value="Chromosome"/>
</dbReference>
<evidence type="ECO:0000313" key="1">
    <source>
        <dbReference type="EMBL" id="BBX44514.1"/>
    </source>
</evidence>
<evidence type="ECO:0000313" key="2">
    <source>
        <dbReference type="Proteomes" id="UP000465866"/>
    </source>
</evidence>
<proteinExistence type="predicted"/>
<dbReference type="AlphaFoldDB" id="A0A7I7KRX3"/>
<reference evidence="1 2" key="1">
    <citation type="journal article" date="2019" name="Emerg. Microbes Infect.">
        <title>Comprehensive subspecies identification of 175 nontuberculous mycobacteria species based on 7547 genomic profiles.</title>
        <authorList>
            <person name="Matsumoto Y."/>
            <person name="Kinjo T."/>
            <person name="Motooka D."/>
            <person name="Nabeya D."/>
            <person name="Jung N."/>
            <person name="Uechi K."/>
            <person name="Horii T."/>
            <person name="Iida T."/>
            <person name="Fujita J."/>
            <person name="Nakamura S."/>
        </authorList>
    </citation>
    <scope>NUCLEOTIDE SEQUENCE [LARGE SCALE GENOMIC DNA]</scope>
    <source>
        <strain evidence="1 2">JCM 12404</strain>
    </source>
</reference>